<gene>
    <name evidence="1" type="ORF">EDL96_02840</name>
</gene>
<organism evidence="1 2">
    <name type="scientific">Kocuria soli</name>
    <dbReference type="NCBI Taxonomy" id="2485125"/>
    <lineage>
        <taxon>Bacteria</taxon>
        <taxon>Bacillati</taxon>
        <taxon>Actinomycetota</taxon>
        <taxon>Actinomycetes</taxon>
        <taxon>Micrococcales</taxon>
        <taxon>Micrococcaceae</taxon>
        <taxon>Kocuria</taxon>
    </lineage>
</organism>
<dbReference type="Proteomes" id="UP000270616">
    <property type="component" value="Unassembled WGS sequence"/>
</dbReference>
<dbReference type="AlphaFoldDB" id="A0A3N3ZWL7"/>
<dbReference type="EMBL" id="RKMF01000002">
    <property type="protein sequence ID" value="ROZ64786.1"/>
    <property type="molecule type" value="Genomic_DNA"/>
</dbReference>
<sequence length="84" mass="9334">MSTRAIAPIVGTSQMQVSRDVRQVKPYVSPEPRGDSYPELVEGAETEPVEVYQSISRDAELIEPVKVTGMDGKEYTRPTPRIRG</sequence>
<protein>
    <submittedName>
        <fullName evidence="1">Uncharacterized protein</fullName>
    </submittedName>
</protein>
<proteinExistence type="predicted"/>
<evidence type="ECO:0000313" key="2">
    <source>
        <dbReference type="Proteomes" id="UP000270616"/>
    </source>
</evidence>
<comment type="caution">
    <text evidence="1">The sequence shown here is derived from an EMBL/GenBank/DDBJ whole genome shotgun (WGS) entry which is preliminary data.</text>
</comment>
<keyword evidence="2" id="KW-1185">Reference proteome</keyword>
<name>A0A3N3ZWL7_9MICC</name>
<reference evidence="1 2" key="1">
    <citation type="submission" date="2018-10" db="EMBL/GenBank/DDBJ databases">
        <title>Kocuria sp. M5W7-7, whole genome shotgun sequence.</title>
        <authorList>
            <person name="Tuo L."/>
        </authorList>
    </citation>
    <scope>NUCLEOTIDE SEQUENCE [LARGE SCALE GENOMIC DNA]</scope>
    <source>
        <strain evidence="1 2">M5W7-7</strain>
    </source>
</reference>
<accession>A0A3N3ZWL7</accession>
<evidence type="ECO:0000313" key="1">
    <source>
        <dbReference type="EMBL" id="ROZ64786.1"/>
    </source>
</evidence>